<feature type="chain" id="PRO_5016248843" description="Fibronectin type-III domain-containing protein" evidence="3">
    <location>
        <begin position="22"/>
        <end position="562"/>
    </location>
</feature>
<keyword evidence="3" id="KW-0732">Signal</keyword>
<protein>
    <recommendedName>
        <fullName evidence="6">Fibronectin type-III domain-containing protein</fullName>
    </recommendedName>
</protein>
<organism evidence="4 5">
    <name type="scientific">Meira miltonrushii</name>
    <dbReference type="NCBI Taxonomy" id="1280837"/>
    <lineage>
        <taxon>Eukaryota</taxon>
        <taxon>Fungi</taxon>
        <taxon>Dikarya</taxon>
        <taxon>Basidiomycota</taxon>
        <taxon>Ustilaginomycotina</taxon>
        <taxon>Exobasidiomycetes</taxon>
        <taxon>Exobasidiales</taxon>
        <taxon>Brachybasidiaceae</taxon>
        <taxon>Meira</taxon>
    </lineage>
</organism>
<dbReference type="AlphaFoldDB" id="A0A316VC62"/>
<feature type="region of interest" description="Disordered" evidence="1">
    <location>
        <begin position="404"/>
        <end position="425"/>
    </location>
</feature>
<evidence type="ECO:0000313" key="5">
    <source>
        <dbReference type="Proteomes" id="UP000245771"/>
    </source>
</evidence>
<keyword evidence="2" id="KW-0812">Transmembrane</keyword>
<evidence type="ECO:0000256" key="1">
    <source>
        <dbReference type="SAM" id="MobiDB-lite"/>
    </source>
</evidence>
<dbReference type="OrthoDB" id="3350153at2759"/>
<evidence type="ECO:0000256" key="3">
    <source>
        <dbReference type="SAM" id="SignalP"/>
    </source>
</evidence>
<keyword evidence="2" id="KW-1133">Transmembrane helix</keyword>
<name>A0A316VC62_9BASI</name>
<gene>
    <name evidence="4" type="ORF">FA14DRAFT_38137</name>
</gene>
<feature type="transmembrane region" description="Helical" evidence="2">
    <location>
        <begin position="306"/>
        <end position="328"/>
    </location>
</feature>
<dbReference type="STRING" id="1280837.A0A316VC62"/>
<feature type="region of interest" description="Disordered" evidence="1">
    <location>
        <begin position="539"/>
        <end position="562"/>
    </location>
</feature>
<proteinExistence type="predicted"/>
<dbReference type="RefSeq" id="XP_025355454.1">
    <property type="nucleotide sequence ID" value="XM_025502270.1"/>
</dbReference>
<accession>A0A316VC62</accession>
<dbReference type="InParanoid" id="A0A316VC62"/>
<dbReference type="Proteomes" id="UP000245771">
    <property type="component" value="Unassembled WGS sequence"/>
</dbReference>
<feature type="compositionally biased region" description="Polar residues" evidence="1">
    <location>
        <begin position="453"/>
        <end position="474"/>
    </location>
</feature>
<evidence type="ECO:0000256" key="2">
    <source>
        <dbReference type="SAM" id="Phobius"/>
    </source>
</evidence>
<feature type="region of interest" description="Disordered" evidence="1">
    <location>
        <begin position="449"/>
        <end position="477"/>
    </location>
</feature>
<feature type="signal peptide" evidence="3">
    <location>
        <begin position="1"/>
        <end position="21"/>
    </location>
</feature>
<evidence type="ECO:0000313" key="4">
    <source>
        <dbReference type="EMBL" id="PWN35152.1"/>
    </source>
</evidence>
<sequence length="562" mass="61919">MYRLAFIWFAWSSKLFHLVRADFEFTTSYPRECTTLNVTWKPEMDGFPYSVYVMVLSASVQSWRIDSSYQSNTSEITFQYSIPKISSLFKQFMVAVVDSKGNGNSSQVITPDSLDNHPSGCGDYTENYKWLYASELVSPKGPDAFSTTKLQCSVLNYYTTDTLNATGPFSYSLVPESGLPVTVNIPKSAQTNSSYFYYESTLPFRENTRFYQFMSDSLQSADGGGSPLYTVAWSQNHTCLQESFKLPDLDTSHALPVSSVPATFLNLPGAIPFPSSDNGNGSSTLNHPFSGQGTQGNFGTNSLGKLLGGILGAFFGLLLLAFIIHKWYRKHQKKKQKLDRVESAQFVDLGESILEQGPPSIRQSTLISPFLHATNRVDHHEPLNSNDPNAIGLTAISRNESFPALGTSLGDRSSTGMRGVSRSEIPRSRSDYGLSLANFTSDATEALLDPANDSANQSGLSQHARQHSQGSMDANRSLHQRSDSMYSFISNTVGVLAENELSTAEANLGSMYDYTSMPDNPGQFANMVGHRSREMHLDAGPLIEDSPPPYKFRVNETNSPKP</sequence>
<keyword evidence="2" id="KW-0472">Membrane</keyword>
<evidence type="ECO:0008006" key="6">
    <source>
        <dbReference type="Google" id="ProtNLM"/>
    </source>
</evidence>
<dbReference type="EMBL" id="KZ819603">
    <property type="protein sequence ID" value="PWN35152.1"/>
    <property type="molecule type" value="Genomic_DNA"/>
</dbReference>
<keyword evidence="5" id="KW-1185">Reference proteome</keyword>
<reference evidence="4 5" key="1">
    <citation type="journal article" date="2018" name="Mol. Biol. Evol.">
        <title>Broad Genomic Sampling Reveals a Smut Pathogenic Ancestry of the Fungal Clade Ustilaginomycotina.</title>
        <authorList>
            <person name="Kijpornyongpan T."/>
            <person name="Mondo S.J."/>
            <person name="Barry K."/>
            <person name="Sandor L."/>
            <person name="Lee J."/>
            <person name="Lipzen A."/>
            <person name="Pangilinan J."/>
            <person name="LaButti K."/>
            <person name="Hainaut M."/>
            <person name="Henrissat B."/>
            <person name="Grigoriev I.V."/>
            <person name="Spatafora J.W."/>
            <person name="Aime M.C."/>
        </authorList>
    </citation>
    <scope>NUCLEOTIDE SEQUENCE [LARGE SCALE GENOMIC DNA]</scope>
    <source>
        <strain evidence="4 5">MCA 3882</strain>
    </source>
</reference>
<dbReference type="GeneID" id="37024051"/>